<comment type="caution">
    <text evidence="2">The sequence shown here is derived from an EMBL/GenBank/DDBJ whole genome shotgun (WGS) entry which is preliminary data.</text>
</comment>
<name>A0A0D1BVA0_CLOBO</name>
<evidence type="ECO:0000313" key="3">
    <source>
        <dbReference type="Proteomes" id="UP000032250"/>
    </source>
</evidence>
<evidence type="ECO:0000313" key="2">
    <source>
        <dbReference type="EMBL" id="KIS23677.1"/>
    </source>
</evidence>
<reference evidence="2 3" key="1">
    <citation type="submission" date="2014-06" db="EMBL/GenBank/DDBJ databases">
        <title>Genome characterization of distinct group I Clostridium botulinum lineages.</title>
        <authorList>
            <person name="Giordani F."/>
            <person name="Anselmo A."/>
            <person name="Fillo S."/>
            <person name="Palozzi A.M."/>
            <person name="Fortunato A."/>
            <person name="Gentile B."/>
            <person name="Ciammaruconi A."/>
            <person name="Anniballi F."/>
            <person name="De Medici D."/>
            <person name="Lista F."/>
        </authorList>
    </citation>
    <scope>NUCLEOTIDE SEQUENCE [LARGE SCALE GENOMIC DNA]</scope>
    <source>
        <strain evidence="2 3">B2 450</strain>
    </source>
</reference>
<dbReference type="InterPro" id="IPR010380">
    <property type="entry name" value="DUF975"/>
</dbReference>
<dbReference type="EMBL" id="JXSU01000007">
    <property type="protein sequence ID" value="KIS23677.1"/>
    <property type="molecule type" value="Genomic_DNA"/>
</dbReference>
<feature type="transmembrane region" description="Helical" evidence="1">
    <location>
        <begin position="24"/>
        <end position="45"/>
    </location>
</feature>
<evidence type="ECO:0000256" key="1">
    <source>
        <dbReference type="SAM" id="Phobius"/>
    </source>
</evidence>
<feature type="transmembrane region" description="Helical" evidence="1">
    <location>
        <begin position="166"/>
        <end position="187"/>
    </location>
</feature>
<protein>
    <submittedName>
        <fullName evidence="2">Membrane protein</fullName>
    </submittedName>
</protein>
<dbReference type="AlphaFoldDB" id="A0A0D1BVA0"/>
<accession>A0A0D1BVA0</accession>
<dbReference type="PANTHER" id="PTHR40076">
    <property type="entry name" value="MEMBRANE PROTEIN-RELATED"/>
    <property type="match status" value="1"/>
</dbReference>
<proteinExistence type="predicted"/>
<organism evidence="2 3">
    <name type="scientific">Clostridium botulinum B2 450</name>
    <dbReference type="NCBI Taxonomy" id="1379739"/>
    <lineage>
        <taxon>Bacteria</taxon>
        <taxon>Bacillati</taxon>
        <taxon>Bacillota</taxon>
        <taxon>Clostridia</taxon>
        <taxon>Eubacteriales</taxon>
        <taxon>Clostridiaceae</taxon>
        <taxon>Clostridium</taxon>
    </lineage>
</organism>
<dbReference type="RefSeq" id="WP_043031897.1">
    <property type="nucleotide sequence ID" value="NZ_JXSU01000007.1"/>
</dbReference>
<keyword evidence="1" id="KW-0812">Transmembrane</keyword>
<feature type="transmembrane region" description="Helical" evidence="1">
    <location>
        <begin position="65"/>
        <end position="88"/>
    </location>
</feature>
<dbReference type="PATRIC" id="fig|1379739.3.peg.2101"/>
<dbReference type="PANTHER" id="PTHR40076:SF1">
    <property type="entry name" value="MEMBRANE PROTEIN"/>
    <property type="match status" value="1"/>
</dbReference>
<gene>
    <name evidence="2" type="ORF">N495_08745</name>
</gene>
<feature type="transmembrane region" description="Helical" evidence="1">
    <location>
        <begin position="223"/>
        <end position="247"/>
    </location>
</feature>
<dbReference type="Pfam" id="PF06161">
    <property type="entry name" value="DUF975"/>
    <property type="match status" value="1"/>
</dbReference>
<keyword evidence="1" id="KW-0472">Membrane</keyword>
<dbReference type="OrthoDB" id="9784844at2"/>
<feature type="transmembrane region" description="Helical" evidence="1">
    <location>
        <begin position="120"/>
        <end position="146"/>
    </location>
</feature>
<dbReference type="Proteomes" id="UP000032250">
    <property type="component" value="Unassembled WGS sequence"/>
</dbReference>
<sequence length="277" mass="31898">MEEKTILSNSQIKSKAKEALKGNWGTAVITFIIFNIVMYSVTYVYNINQISNYIHDPYLIRENTGFGASGIIFFIKLLLAGPMTYGITRFSMNLVRDKSHKIENIFEGFKHFSGTFIMNIVLGIYSFLWSLLLFIPFFVIIFVMVIREFSKTNMNFYSNGNDFSGWMIAIFILLIIALTVALSMILFRYAMTYYIYIDNPDMGAMKAIKESVAMMKGNKTRLLLLYLSFILWYLLGIITISIAFLWITPYIKSAEAVFYDELKKNNECNAEEAISTL</sequence>
<keyword evidence="1" id="KW-1133">Transmembrane helix</keyword>
<dbReference type="HOGENOM" id="CLU_045673_1_1_9"/>